<evidence type="ECO:0000256" key="3">
    <source>
        <dbReference type="ARBA" id="ARBA00023163"/>
    </source>
</evidence>
<dbReference type="PRINTS" id="PR00036">
    <property type="entry name" value="HTHLACI"/>
</dbReference>
<evidence type="ECO:0000256" key="2">
    <source>
        <dbReference type="ARBA" id="ARBA00023125"/>
    </source>
</evidence>
<dbReference type="Gene3D" id="1.10.260.40">
    <property type="entry name" value="lambda repressor-like DNA-binding domains"/>
    <property type="match status" value="1"/>
</dbReference>
<evidence type="ECO:0000256" key="1">
    <source>
        <dbReference type="ARBA" id="ARBA00023015"/>
    </source>
</evidence>
<dbReference type="GO" id="GO:0000976">
    <property type="term" value="F:transcription cis-regulatory region binding"/>
    <property type="evidence" value="ECO:0007669"/>
    <property type="project" value="TreeGrafter"/>
</dbReference>
<name>A0A5D8QF36_9THEO</name>
<dbReference type="InterPro" id="IPR010982">
    <property type="entry name" value="Lambda_DNA-bd_dom_sf"/>
</dbReference>
<dbReference type="Pfam" id="PF00356">
    <property type="entry name" value="LacI"/>
    <property type="match status" value="1"/>
</dbReference>
<reference evidence="5 6" key="1">
    <citation type="submission" date="2019-08" db="EMBL/GenBank/DDBJ databases">
        <title>Calorimonas adulescens gen. nov., sp. nov., an anaerobic thermophilic bacterium from Sakhalin hot spring.</title>
        <authorList>
            <person name="Khomyakova M.A."/>
            <person name="Merkel A.Y."/>
            <person name="Novikov A."/>
            <person name="Bonch-Osmolovskaya E.A."/>
            <person name="Slobodkin A.I."/>
        </authorList>
    </citation>
    <scope>NUCLEOTIDE SEQUENCE [LARGE SCALE GENOMIC DNA]</scope>
    <source>
        <strain evidence="5 6">A05MB</strain>
    </source>
</reference>
<dbReference type="CDD" id="cd06267">
    <property type="entry name" value="PBP1_LacI_sugar_binding-like"/>
    <property type="match status" value="1"/>
</dbReference>
<dbReference type="AlphaFoldDB" id="A0A5D8QF36"/>
<organism evidence="5 6">
    <name type="scientific">Calorimonas adulescens</name>
    <dbReference type="NCBI Taxonomy" id="2606906"/>
    <lineage>
        <taxon>Bacteria</taxon>
        <taxon>Bacillati</taxon>
        <taxon>Bacillota</taxon>
        <taxon>Clostridia</taxon>
        <taxon>Thermoanaerobacterales</taxon>
        <taxon>Thermoanaerobacteraceae</taxon>
        <taxon>Calorimonas</taxon>
    </lineage>
</organism>
<dbReference type="Proteomes" id="UP000322976">
    <property type="component" value="Unassembled WGS sequence"/>
</dbReference>
<keyword evidence="3" id="KW-0804">Transcription</keyword>
<dbReference type="InterPro" id="IPR000843">
    <property type="entry name" value="HTH_LacI"/>
</dbReference>
<gene>
    <name evidence="5" type="ORF">FWJ32_02385</name>
</gene>
<evidence type="ECO:0000313" key="6">
    <source>
        <dbReference type="Proteomes" id="UP000322976"/>
    </source>
</evidence>
<protein>
    <submittedName>
        <fullName evidence="5">LacI family transcriptional regulator</fullName>
    </submittedName>
</protein>
<comment type="caution">
    <text evidence="5">The sequence shown here is derived from an EMBL/GenBank/DDBJ whole genome shotgun (WGS) entry which is preliminary data.</text>
</comment>
<dbReference type="InterPro" id="IPR046335">
    <property type="entry name" value="LacI/GalR-like_sensor"/>
</dbReference>
<evidence type="ECO:0000259" key="4">
    <source>
        <dbReference type="PROSITE" id="PS50932"/>
    </source>
</evidence>
<dbReference type="EMBL" id="VTPS01000002">
    <property type="protein sequence ID" value="TZE83185.1"/>
    <property type="molecule type" value="Genomic_DNA"/>
</dbReference>
<sequence length="339" mass="37987">MINIKITIKDVAKRAGVSISTVSRVINDSKPVSDEAKQRVLDAIKETGYRPNQLARGLVLRKSNIIGMIIPDIANPYYAAIVEGAEEIANMYGYTLLLCNTHGELDKEIEYLNLMADKQADGLVFMTGKLKSEHVDWFKNAEIKTCFINLYSRELDIPMVSIDNYNAVTEAINYLISNGHVKIGMLYAPDVDDLLQEERLRAYKEALKNHGHEFDEDVVSECRFSIESGYVKTKELLNNKKVDALLLTNDVAAIGAMKAATEMGYRVPEDISIMGFDDISFSAYYQPSLTSINQPTYDMGAVATRMVIKQIAGEQVEKMILLPHKLVERESTVKMSNNI</sequence>
<keyword evidence="6" id="KW-1185">Reference proteome</keyword>
<dbReference type="FunFam" id="1.10.260.40:FF:000002">
    <property type="entry name" value="HTH-type transcriptional repressor PurR"/>
    <property type="match status" value="1"/>
</dbReference>
<dbReference type="SMART" id="SM00354">
    <property type="entry name" value="HTH_LACI"/>
    <property type="match status" value="1"/>
</dbReference>
<dbReference type="PANTHER" id="PTHR30146">
    <property type="entry name" value="LACI-RELATED TRANSCRIPTIONAL REPRESSOR"/>
    <property type="match status" value="1"/>
</dbReference>
<dbReference type="RefSeq" id="WP_149544375.1">
    <property type="nucleotide sequence ID" value="NZ_VTPS01000002.1"/>
</dbReference>
<dbReference type="SUPFAM" id="SSF47413">
    <property type="entry name" value="lambda repressor-like DNA-binding domains"/>
    <property type="match status" value="1"/>
</dbReference>
<dbReference type="SUPFAM" id="SSF53822">
    <property type="entry name" value="Periplasmic binding protein-like I"/>
    <property type="match status" value="1"/>
</dbReference>
<keyword evidence="2" id="KW-0238">DNA-binding</keyword>
<dbReference type="GO" id="GO:0003700">
    <property type="term" value="F:DNA-binding transcription factor activity"/>
    <property type="evidence" value="ECO:0007669"/>
    <property type="project" value="TreeGrafter"/>
</dbReference>
<dbReference type="CDD" id="cd01392">
    <property type="entry name" value="HTH_LacI"/>
    <property type="match status" value="1"/>
</dbReference>
<dbReference type="Gene3D" id="3.40.50.2300">
    <property type="match status" value="2"/>
</dbReference>
<dbReference type="PROSITE" id="PS00356">
    <property type="entry name" value="HTH_LACI_1"/>
    <property type="match status" value="1"/>
</dbReference>
<accession>A0A5D8QF36</accession>
<evidence type="ECO:0000313" key="5">
    <source>
        <dbReference type="EMBL" id="TZE83185.1"/>
    </source>
</evidence>
<dbReference type="PROSITE" id="PS50932">
    <property type="entry name" value="HTH_LACI_2"/>
    <property type="match status" value="1"/>
</dbReference>
<feature type="domain" description="HTH lacI-type" evidence="4">
    <location>
        <begin position="6"/>
        <end position="60"/>
    </location>
</feature>
<dbReference type="InterPro" id="IPR028082">
    <property type="entry name" value="Peripla_BP_I"/>
</dbReference>
<keyword evidence="1" id="KW-0805">Transcription regulation</keyword>
<proteinExistence type="predicted"/>
<dbReference type="Pfam" id="PF13377">
    <property type="entry name" value="Peripla_BP_3"/>
    <property type="match status" value="1"/>
</dbReference>
<dbReference type="PANTHER" id="PTHR30146:SF149">
    <property type="entry name" value="HTH-TYPE TRANSCRIPTIONAL REGULATOR EBGR"/>
    <property type="match status" value="1"/>
</dbReference>